<dbReference type="RefSeq" id="WP_309532431.1">
    <property type="nucleotide sequence ID" value="NZ_CP133721.1"/>
</dbReference>
<evidence type="ECO:0000256" key="2">
    <source>
        <dbReference type="ARBA" id="ARBA00022748"/>
    </source>
</evidence>
<accession>A0ABY9RA55</accession>
<dbReference type="PANTHER" id="PTHR42852">
    <property type="entry name" value="THIOL:DISULFIDE INTERCHANGE PROTEIN DSBE"/>
    <property type="match status" value="1"/>
</dbReference>
<keyword evidence="8" id="KW-1185">Reference proteome</keyword>
<dbReference type="SUPFAM" id="SSF52833">
    <property type="entry name" value="Thioredoxin-like"/>
    <property type="match status" value="1"/>
</dbReference>
<comment type="subcellular location">
    <subcellularLocation>
        <location evidence="1">Cell envelope</location>
    </subcellularLocation>
</comment>
<organism evidence="7 8">
    <name type="scientific">Flavobacterium nakdongensis</name>
    <dbReference type="NCBI Taxonomy" id="3073563"/>
    <lineage>
        <taxon>Bacteria</taxon>
        <taxon>Pseudomonadati</taxon>
        <taxon>Bacteroidota</taxon>
        <taxon>Flavobacteriia</taxon>
        <taxon>Flavobacteriales</taxon>
        <taxon>Flavobacteriaceae</taxon>
        <taxon>Flavobacterium</taxon>
    </lineage>
</organism>
<protein>
    <submittedName>
        <fullName evidence="7">TlpA disulfide reductase family protein</fullName>
    </submittedName>
</protein>
<evidence type="ECO:0000256" key="1">
    <source>
        <dbReference type="ARBA" id="ARBA00004196"/>
    </source>
</evidence>
<evidence type="ECO:0000256" key="5">
    <source>
        <dbReference type="SAM" id="SignalP"/>
    </source>
</evidence>
<keyword evidence="2" id="KW-0201">Cytochrome c-type biogenesis</keyword>
<name>A0ABY9RA55_9FLAO</name>
<dbReference type="PANTHER" id="PTHR42852:SF6">
    <property type="entry name" value="THIOL:DISULFIDE INTERCHANGE PROTEIN DSBE"/>
    <property type="match status" value="1"/>
</dbReference>
<dbReference type="Proteomes" id="UP001180481">
    <property type="component" value="Chromosome"/>
</dbReference>
<dbReference type="InterPro" id="IPR036249">
    <property type="entry name" value="Thioredoxin-like_sf"/>
</dbReference>
<dbReference type="EMBL" id="CP133721">
    <property type="protein sequence ID" value="WMW78111.1"/>
    <property type="molecule type" value="Genomic_DNA"/>
</dbReference>
<dbReference type="PROSITE" id="PS51352">
    <property type="entry name" value="THIOREDOXIN_2"/>
    <property type="match status" value="1"/>
</dbReference>
<dbReference type="Gene3D" id="3.40.30.10">
    <property type="entry name" value="Glutaredoxin"/>
    <property type="match status" value="1"/>
</dbReference>
<evidence type="ECO:0000313" key="7">
    <source>
        <dbReference type="EMBL" id="WMW78111.1"/>
    </source>
</evidence>
<sequence>MKNKITFFGTLVVTLFSLTSFAQAKLTINMLNKPSDTIYVRGKGFNQMIVADKKGTFSASFAVTDGFYKLDTGEQYADLYLTNKSNLKATLDYSKFDETLKFDGTDAAENNFLAQQTLTQEADMELLFTATDEADLTKKSENFRSNVMNRLASNLNADFVTKVKESTEKNIKGITEYIKSSLEVKKLNGSVSPTFAYENVEGKIIKLEDFKGKYVYVDVWATWCGPCRAEIPHLKKAEEAFHGKNIEFVSISVDVLKDKEKWKKFVTEKQLGGVQVLADKDWRSDFVTGYKIQGIPRFILIGPDGKIVNADAPRPSSSELTNLLNTIVK</sequence>
<feature type="chain" id="PRO_5045859424" evidence="5">
    <location>
        <begin position="25"/>
        <end position="329"/>
    </location>
</feature>
<feature type="domain" description="Thioredoxin" evidence="6">
    <location>
        <begin position="186"/>
        <end position="329"/>
    </location>
</feature>
<evidence type="ECO:0000256" key="3">
    <source>
        <dbReference type="ARBA" id="ARBA00023157"/>
    </source>
</evidence>
<keyword evidence="3" id="KW-1015">Disulfide bond</keyword>
<proteinExistence type="predicted"/>
<feature type="signal peptide" evidence="5">
    <location>
        <begin position="1"/>
        <end position="24"/>
    </location>
</feature>
<gene>
    <name evidence="7" type="ORF">RF683_01305</name>
</gene>
<dbReference type="InterPro" id="IPR050553">
    <property type="entry name" value="Thioredoxin_ResA/DsbE_sf"/>
</dbReference>
<reference evidence="7" key="1">
    <citation type="submission" date="2023-09" db="EMBL/GenBank/DDBJ databases">
        <title>Flavobacterium sp. 20NA77.7 isolated from freshwater.</title>
        <authorList>
            <person name="Le V."/>
            <person name="Ko S.-R."/>
            <person name="Ahn C.-Y."/>
            <person name="Oh H.-M."/>
        </authorList>
    </citation>
    <scope>NUCLEOTIDE SEQUENCE</scope>
    <source>
        <strain evidence="7">20NA77.7</strain>
    </source>
</reference>
<evidence type="ECO:0000313" key="8">
    <source>
        <dbReference type="Proteomes" id="UP001180481"/>
    </source>
</evidence>
<dbReference type="InterPro" id="IPR013766">
    <property type="entry name" value="Thioredoxin_domain"/>
</dbReference>
<keyword evidence="5" id="KW-0732">Signal</keyword>
<dbReference type="CDD" id="cd02966">
    <property type="entry name" value="TlpA_like_family"/>
    <property type="match status" value="1"/>
</dbReference>
<dbReference type="InterPro" id="IPR000866">
    <property type="entry name" value="AhpC/TSA"/>
</dbReference>
<dbReference type="Pfam" id="PF00578">
    <property type="entry name" value="AhpC-TSA"/>
    <property type="match status" value="1"/>
</dbReference>
<evidence type="ECO:0000259" key="6">
    <source>
        <dbReference type="PROSITE" id="PS51352"/>
    </source>
</evidence>
<keyword evidence="4" id="KW-0676">Redox-active center</keyword>
<evidence type="ECO:0000256" key="4">
    <source>
        <dbReference type="ARBA" id="ARBA00023284"/>
    </source>
</evidence>